<dbReference type="GO" id="GO:0007031">
    <property type="term" value="P:peroxisome organization"/>
    <property type="evidence" value="ECO:0007669"/>
    <property type="project" value="UniProtKB-ARBA"/>
</dbReference>
<evidence type="ECO:0000256" key="6">
    <source>
        <dbReference type="ARBA" id="ARBA00023136"/>
    </source>
</evidence>
<dbReference type="Pfam" id="PF00130">
    <property type="entry name" value="C1_1"/>
    <property type="match status" value="1"/>
</dbReference>
<dbReference type="InterPro" id="IPR002219">
    <property type="entry name" value="PKC_DAG/PE"/>
</dbReference>
<evidence type="ECO:0000259" key="8">
    <source>
        <dbReference type="PROSITE" id="PS50081"/>
    </source>
</evidence>
<name>A0A2T9YB87_9FUNG</name>
<evidence type="ECO:0000313" key="10">
    <source>
        <dbReference type="Proteomes" id="UP000245383"/>
    </source>
</evidence>
<dbReference type="SMART" id="SM00109">
    <property type="entry name" value="C1"/>
    <property type="match status" value="1"/>
</dbReference>
<keyword evidence="10" id="KW-1185">Reference proteome</keyword>
<dbReference type="GO" id="GO:0012505">
    <property type="term" value="C:endomembrane system"/>
    <property type="evidence" value="ECO:0007669"/>
    <property type="project" value="UniProtKB-SubCell"/>
</dbReference>
<feature type="transmembrane region" description="Helical" evidence="7">
    <location>
        <begin position="332"/>
        <end position="360"/>
    </location>
</feature>
<dbReference type="AlphaFoldDB" id="A0A2T9YB87"/>
<dbReference type="GO" id="GO:0005778">
    <property type="term" value="C:peroxisomal membrane"/>
    <property type="evidence" value="ECO:0007669"/>
    <property type="project" value="TreeGrafter"/>
</dbReference>
<evidence type="ECO:0000256" key="2">
    <source>
        <dbReference type="ARBA" id="ARBA00022692"/>
    </source>
</evidence>
<evidence type="ECO:0000256" key="3">
    <source>
        <dbReference type="ARBA" id="ARBA00022723"/>
    </source>
</evidence>
<evidence type="ECO:0000256" key="4">
    <source>
        <dbReference type="ARBA" id="ARBA00022833"/>
    </source>
</evidence>
<dbReference type="Proteomes" id="UP000245383">
    <property type="component" value="Unassembled WGS sequence"/>
</dbReference>
<proteinExistence type="predicted"/>
<dbReference type="Pfam" id="PF06398">
    <property type="entry name" value="Pex24p"/>
    <property type="match status" value="1"/>
</dbReference>
<comment type="caution">
    <text evidence="9">The sequence shown here is derived from an EMBL/GenBank/DDBJ whole genome shotgun (WGS) entry which is preliminary data.</text>
</comment>
<keyword evidence="4" id="KW-0862">Zinc</keyword>
<dbReference type="EMBL" id="MBFR01000306">
    <property type="protein sequence ID" value="PVU89608.1"/>
    <property type="molecule type" value="Genomic_DNA"/>
</dbReference>
<dbReference type="CDD" id="cd00029">
    <property type="entry name" value="C1"/>
    <property type="match status" value="1"/>
</dbReference>
<comment type="subcellular location">
    <subcellularLocation>
        <location evidence="1">Endomembrane system</location>
    </subcellularLocation>
</comment>
<evidence type="ECO:0000313" key="9">
    <source>
        <dbReference type="EMBL" id="PVU89608.1"/>
    </source>
</evidence>
<protein>
    <recommendedName>
        <fullName evidence="8">Phorbol-ester/DAG-type domain-containing protein</fullName>
    </recommendedName>
</protein>
<sequence length="598" mass="68653">MARPSLSEKPSFASSKSLSKIGSFIKNDHTFVLSTLYIPTTCSCCNTLIWSVSQQVLKCEHCAYICHTDCLNNVRAPCLKVEKIEMSPMSPELIYFNRFKKEYFRELEAQININNTIKNTINPEANFITVMPKNFTGFIEKTHPLVVFQSAFESILFWYNTNKSLLALFIWTLICIRPQLVLIAPPIALVAYCLYNLIDISSIPNHSTPSLNTSKNDSNNDTNSNYNDLLNLMGSSENDSSFKPGFLWGIQNYMIKNLTFKNSNSPNLTENLRFNQNITGHYLSAYSAVETYSKYLMWDQDPHTTALILGALCCIILFEMIVLYYIPLSFLIWAIGSIAFLAFNPHIRTFFIVVVVSDFLSVREKVIRYFFHSKPEFIDNLLLSEQTSISSDNLNEYDLFNQDLHNLTPDIHKNPISGSLLKNDPDEPLSEISAIQNLRELKYTISHSSLDKKKKITLASDNDLDSINLLCGFPETLIEHQRYWIGVGWAQKLYPSDPNVWTDDTEVINYSEKIDKAKLDCATIIKDNFSIDKSFNDSAVDSSGWSYTNNFWKDPKQNQNIFTYTRKRKWYKNFKKISKMSQSDIFPVKALQHSNTMP</sequence>
<evidence type="ECO:0000256" key="5">
    <source>
        <dbReference type="ARBA" id="ARBA00022989"/>
    </source>
</evidence>
<dbReference type="InterPro" id="IPR052646">
    <property type="entry name" value="Peroxisomal_PEX28-32"/>
</dbReference>
<dbReference type="PROSITE" id="PS50081">
    <property type="entry name" value="ZF_DAG_PE_2"/>
    <property type="match status" value="1"/>
</dbReference>
<dbReference type="PANTHER" id="PTHR31679">
    <property type="entry name" value="PEROXISOMAL MEMBRANE PROTEIN PEX30-RELATED"/>
    <property type="match status" value="1"/>
</dbReference>
<dbReference type="SUPFAM" id="SSF57889">
    <property type="entry name" value="Cysteine-rich domain"/>
    <property type="match status" value="1"/>
</dbReference>
<dbReference type="STRING" id="133385.A0A2T9YB87"/>
<keyword evidence="3" id="KW-0479">Metal-binding</keyword>
<dbReference type="GO" id="GO:0046872">
    <property type="term" value="F:metal ion binding"/>
    <property type="evidence" value="ECO:0007669"/>
    <property type="project" value="UniProtKB-KW"/>
</dbReference>
<dbReference type="PANTHER" id="PTHR31679:SF2">
    <property type="entry name" value="PEROXISOMAL MEMBRANE PROTEIN PEX30-RELATED"/>
    <property type="match status" value="1"/>
</dbReference>
<organism evidence="9 10">
    <name type="scientific">Smittium simulii</name>
    <dbReference type="NCBI Taxonomy" id="133385"/>
    <lineage>
        <taxon>Eukaryota</taxon>
        <taxon>Fungi</taxon>
        <taxon>Fungi incertae sedis</taxon>
        <taxon>Zoopagomycota</taxon>
        <taxon>Kickxellomycotina</taxon>
        <taxon>Harpellomycetes</taxon>
        <taxon>Harpellales</taxon>
        <taxon>Legeriomycetaceae</taxon>
        <taxon>Smittium</taxon>
    </lineage>
</organism>
<feature type="domain" description="Phorbol-ester/DAG-type" evidence="8">
    <location>
        <begin position="28"/>
        <end position="78"/>
    </location>
</feature>
<dbReference type="Gene3D" id="3.30.60.20">
    <property type="match status" value="1"/>
</dbReference>
<dbReference type="InterPro" id="IPR010482">
    <property type="entry name" value="TECPR1-like_DysF"/>
</dbReference>
<evidence type="ECO:0000256" key="7">
    <source>
        <dbReference type="SAM" id="Phobius"/>
    </source>
</evidence>
<dbReference type="InterPro" id="IPR046349">
    <property type="entry name" value="C1-like_sf"/>
</dbReference>
<reference evidence="9 10" key="1">
    <citation type="journal article" date="2018" name="MBio">
        <title>Comparative Genomics Reveals the Core Gene Toolbox for the Fungus-Insect Symbiosis.</title>
        <authorList>
            <person name="Wang Y."/>
            <person name="Stata M."/>
            <person name="Wang W."/>
            <person name="Stajich J.E."/>
            <person name="White M.M."/>
            <person name="Moncalvo J.M."/>
        </authorList>
    </citation>
    <scope>NUCLEOTIDE SEQUENCE [LARGE SCALE GENOMIC DNA]</scope>
    <source>
        <strain evidence="9 10">SWE-8-4</strain>
    </source>
</reference>
<dbReference type="PROSITE" id="PS00479">
    <property type="entry name" value="ZF_DAG_PE_1"/>
    <property type="match status" value="1"/>
</dbReference>
<keyword evidence="6 7" id="KW-0472">Membrane</keyword>
<evidence type="ECO:0000256" key="1">
    <source>
        <dbReference type="ARBA" id="ARBA00004308"/>
    </source>
</evidence>
<keyword evidence="5 7" id="KW-1133">Transmembrane helix</keyword>
<gene>
    <name evidence="9" type="ORF">BB561_005266</name>
</gene>
<feature type="transmembrane region" description="Helical" evidence="7">
    <location>
        <begin position="165"/>
        <end position="195"/>
    </location>
</feature>
<accession>A0A2T9YB87</accession>
<keyword evidence="2 7" id="KW-0812">Transmembrane</keyword>
<dbReference type="OrthoDB" id="74314at2759"/>